<keyword evidence="6" id="KW-0902">Two-component regulatory system</keyword>
<keyword evidence="3" id="KW-0597">Phosphoprotein</keyword>
<evidence type="ECO:0000256" key="4">
    <source>
        <dbReference type="ARBA" id="ARBA00022679"/>
    </source>
</evidence>
<dbReference type="PRINTS" id="PR00344">
    <property type="entry name" value="BCTRLSENSOR"/>
</dbReference>
<dbReference type="SUPFAM" id="SSF55874">
    <property type="entry name" value="ATPase domain of HSP90 chaperone/DNA topoisomerase II/histidine kinase"/>
    <property type="match status" value="1"/>
</dbReference>
<dbReference type="PROSITE" id="PS50109">
    <property type="entry name" value="HIS_KIN"/>
    <property type="match status" value="1"/>
</dbReference>
<comment type="catalytic activity">
    <reaction evidence="1">
        <text>ATP + protein L-histidine = ADP + protein N-phospho-L-histidine.</text>
        <dbReference type="EC" id="2.7.13.3"/>
    </reaction>
</comment>
<keyword evidence="5" id="KW-0418">Kinase</keyword>
<dbReference type="InterPro" id="IPR003661">
    <property type="entry name" value="HisK_dim/P_dom"/>
</dbReference>
<evidence type="ECO:0000256" key="2">
    <source>
        <dbReference type="ARBA" id="ARBA00012438"/>
    </source>
</evidence>
<evidence type="ECO:0000313" key="11">
    <source>
        <dbReference type="Proteomes" id="UP000744438"/>
    </source>
</evidence>
<organism evidence="10 11">
    <name type="scientific">SAR86 cluster bacterium</name>
    <dbReference type="NCBI Taxonomy" id="2030880"/>
    <lineage>
        <taxon>Bacteria</taxon>
        <taxon>Pseudomonadati</taxon>
        <taxon>Pseudomonadota</taxon>
        <taxon>Gammaproteobacteria</taxon>
        <taxon>SAR86 cluster</taxon>
    </lineage>
</organism>
<name>A0A937LFS6_9GAMM</name>
<evidence type="ECO:0000256" key="6">
    <source>
        <dbReference type="ARBA" id="ARBA00023012"/>
    </source>
</evidence>
<dbReference type="InterPro" id="IPR005467">
    <property type="entry name" value="His_kinase_dom"/>
</dbReference>
<accession>A0A937LFS6</accession>
<proteinExistence type="predicted"/>
<dbReference type="GO" id="GO:0005886">
    <property type="term" value="C:plasma membrane"/>
    <property type="evidence" value="ECO:0007669"/>
    <property type="project" value="TreeGrafter"/>
</dbReference>
<dbReference type="Proteomes" id="UP000744438">
    <property type="component" value="Unassembled WGS sequence"/>
</dbReference>
<dbReference type="SMART" id="SM00387">
    <property type="entry name" value="HATPase_c"/>
    <property type="match status" value="1"/>
</dbReference>
<dbReference type="EMBL" id="JADHQC010000015">
    <property type="protein sequence ID" value="MBL6811848.1"/>
    <property type="molecule type" value="Genomic_DNA"/>
</dbReference>
<dbReference type="AlphaFoldDB" id="A0A937LFS6"/>
<dbReference type="InterPro" id="IPR003594">
    <property type="entry name" value="HATPase_dom"/>
</dbReference>
<dbReference type="Pfam" id="PF02518">
    <property type="entry name" value="HATPase_c"/>
    <property type="match status" value="1"/>
</dbReference>
<evidence type="ECO:0000256" key="7">
    <source>
        <dbReference type="ARBA" id="ARBA00023136"/>
    </source>
</evidence>
<dbReference type="FunFam" id="1.10.287.130:FF:000001">
    <property type="entry name" value="Two-component sensor histidine kinase"/>
    <property type="match status" value="1"/>
</dbReference>
<comment type="caution">
    <text evidence="10">The sequence shown here is derived from an EMBL/GenBank/DDBJ whole genome shotgun (WGS) entry which is preliminary data.</text>
</comment>
<reference evidence="10" key="1">
    <citation type="submission" date="2020-10" db="EMBL/GenBank/DDBJ databases">
        <title>Microbiome of the Black Sea water column analyzed by genome centric metagenomics.</title>
        <authorList>
            <person name="Cabello-Yeves P.J."/>
            <person name="Callieri C."/>
            <person name="Picazo A."/>
            <person name="Mehrshad M."/>
            <person name="Haro-Moreno J.M."/>
            <person name="Roda-Garcia J."/>
            <person name="Dzembekova N."/>
            <person name="Slabakova V."/>
            <person name="Slabakova N."/>
            <person name="Moncheva S."/>
            <person name="Rodriguez-Valera F."/>
        </authorList>
    </citation>
    <scope>NUCLEOTIDE SEQUENCE</scope>
    <source>
        <strain evidence="10">BS307-5m-G49</strain>
    </source>
</reference>
<evidence type="ECO:0000256" key="5">
    <source>
        <dbReference type="ARBA" id="ARBA00022777"/>
    </source>
</evidence>
<dbReference type="Gene3D" id="3.30.565.10">
    <property type="entry name" value="Histidine kinase-like ATPase, C-terminal domain"/>
    <property type="match status" value="1"/>
</dbReference>
<keyword evidence="8" id="KW-0812">Transmembrane</keyword>
<protein>
    <recommendedName>
        <fullName evidence="2">histidine kinase</fullName>
        <ecNumber evidence="2">2.7.13.3</ecNumber>
    </recommendedName>
</protein>
<evidence type="ECO:0000256" key="1">
    <source>
        <dbReference type="ARBA" id="ARBA00000085"/>
    </source>
</evidence>
<dbReference type="GO" id="GO:0016036">
    <property type="term" value="P:cellular response to phosphate starvation"/>
    <property type="evidence" value="ECO:0007669"/>
    <property type="project" value="TreeGrafter"/>
</dbReference>
<keyword evidence="7 8" id="KW-0472">Membrane</keyword>
<keyword evidence="4" id="KW-0808">Transferase</keyword>
<feature type="domain" description="Histidine kinase" evidence="9">
    <location>
        <begin position="223"/>
        <end position="441"/>
    </location>
</feature>
<evidence type="ECO:0000256" key="3">
    <source>
        <dbReference type="ARBA" id="ARBA00022553"/>
    </source>
</evidence>
<evidence type="ECO:0000313" key="10">
    <source>
        <dbReference type="EMBL" id="MBL6811848.1"/>
    </source>
</evidence>
<feature type="transmembrane region" description="Helical" evidence="8">
    <location>
        <begin position="39"/>
        <end position="60"/>
    </location>
</feature>
<dbReference type="SMART" id="SM00388">
    <property type="entry name" value="HisKA"/>
    <property type="match status" value="1"/>
</dbReference>
<keyword evidence="8" id="KW-1133">Transmembrane helix</keyword>
<dbReference type="Pfam" id="PF00512">
    <property type="entry name" value="HisKA"/>
    <property type="match status" value="1"/>
</dbReference>
<dbReference type="PANTHER" id="PTHR45453:SF1">
    <property type="entry name" value="PHOSPHATE REGULON SENSOR PROTEIN PHOR"/>
    <property type="match status" value="1"/>
</dbReference>
<dbReference type="GO" id="GO:0000155">
    <property type="term" value="F:phosphorelay sensor kinase activity"/>
    <property type="evidence" value="ECO:0007669"/>
    <property type="project" value="InterPro"/>
</dbReference>
<dbReference type="FunFam" id="3.30.565.10:FF:000006">
    <property type="entry name" value="Sensor histidine kinase WalK"/>
    <property type="match status" value="1"/>
</dbReference>
<dbReference type="InterPro" id="IPR036097">
    <property type="entry name" value="HisK_dim/P_sf"/>
</dbReference>
<dbReference type="Gene3D" id="1.10.287.130">
    <property type="match status" value="1"/>
</dbReference>
<dbReference type="SUPFAM" id="SSF47384">
    <property type="entry name" value="Homodimeric domain of signal transducing histidine kinase"/>
    <property type="match status" value="1"/>
</dbReference>
<dbReference type="EC" id="2.7.13.3" evidence="2"/>
<evidence type="ECO:0000259" key="9">
    <source>
        <dbReference type="PROSITE" id="PS50109"/>
    </source>
</evidence>
<dbReference type="InterPro" id="IPR004358">
    <property type="entry name" value="Sig_transdc_His_kin-like_C"/>
</dbReference>
<sequence>MKLSLKIRIFLLTVFTVVASFLISAVILKGDVLFNENIVAGIILFVVLIFASGTTLYRFLRDVVMQAARIISGPNNTEEIDSESAFDSLRTSTAEVQSELLNYSKQLSFVSNLLSRMGQGVILVNKNLNVIYFNQTIAKDFFPELNVGDDLFKNISYPAFKKFIKKAWEKDEYTKEISGPRTIKTVYLVSSQKFSSDDQLLIVFSDISKLKNLEKMRGDFIGNVSHELRTPISVIKANSETLLASKLIQDKNAIEFTKAIQSQSERMATIVNELLSISSMESGDYPISLDKLNIKNIVDSALEELQPMTEKGNITLVNNLNQCTNIIGDESAMKIIISNYVNNAIKHSPKKSSIVIDCEKVDKDFCRIMVKDTGSGIAKKYRERVFERFFRVDKGRSKKIGGTGLGLSISKNLALMMGYSVGVDSNEPKGSIFYIDVKTVHEASKEVA</sequence>
<gene>
    <name evidence="10" type="ORF">ISQ63_03060</name>
</gene>
<evidence type="ECO:0000256" key="8">
    <source>
        <dbReference type="SAM" id="Phobius"/>
    </source>
</evidence>
<dbReference type="CDD" id="cd00082">
    <property type="entry name" value="HisKA"/>
    <property type="match status" value="1"/>
</dbReference>
<dbReference type="PANTHER" id="PTHR45453">
    <property type="entry name" value="PHOSPHATE REGULON SENSOR PROTEIN PHOR"/>
    <property type="match status" value="1"/>
</dbReference>
<dbReference type="InterPro" id="IPR050351">
    <property type="entry name" value="BphY/WalK/GraS-like"/>
</dbReference>
<dbReference type="InterPro" id="IPR036890">
    <property type="entry name" value="HATPase_C_sf"/>
</dbReference>
<dbReference type="GO" id="GO:0004721">
    <property type="term" value="F:phosphoprotein phosphatase activity"/>
    <property type="evidence" value="ECO:0007669"/>
    <property type="project" value="TreeGrafter"/>
</dbReference>
<feature type="transmembrane region" description="Helical" evidence="8">
    <location>
        <begin position="7"/>
        <end position="27"/>
    </location>
</feature>